<evidence type="ECO:0000313" key="2">
    <source>
        <dbReference type="EMBL" id="SJL02298.1"/>
    </source>
</evidence>
<evidence type="ECO:0000313" key="3">
    <source>
        <dbReference type="Proteomes" id="UP000219338"/>
    </source>
</evidence>
<proteinExistence type="predicted"/>
<dbReference type="OrthoDB" id="2649950at2759"/>
<reference evidence="3" key="1">
    <citation type="journal article" date="2017" name="Nat. Ecol. Evol.">
        <title>Genome expansion and lineage-specific genetic innovations in the forest pathogenic fungi Armillaria.</title>
        <authorList>
            <person name="Sipos G."/>
            <person name="Prasanna A.N."/>
            <person name="Walter M.C."/>
            <person name="O'Connor E."/>
            <person name="Balint B."/>
            <person name="Krizsan K."/>
            <person name="Kiss B."/>
            <person name="Hess J."/>
            <person name="Varga T."/>
            <person name="Slot J."/>
            <person name="Riley R."/>
            <person name="Boka B."/>
            <person name="Rigling D."/>
            <person name="Barry K."/>
            <person name="Lee J."/>
            <person name="Mihaltcheva S."/>
            <person name="LaButti K."/>
            <person name="Lipzen A."/>
            <person name="Waldron R."/>
            <person name="Moloney N.M."/>
            <person name="Sperisen C."/>
            <person name="Kredics L."/>
            <person name="Vagvoelgyi C."/>
            <person name="Patrignani A."/>
            <person name="Fitzpatrick D."/>
            <person name="Nagy I."/>
            <person name="Doyle S."/>
            <person name="Anderson J.B."/>
            <person name="Grigoriev I.V."/>
            <person name="Gueldener U."/>
            <person name="Muensterkoetter M."/>
            <person name="Nagy L.G."/>
        </authorList>
    </citation>
    <scope>NUCLEOTIDE SEQUENCE [LARGE SCALE GENOMIC DNA]</scope>
    <source>
        <strain evidence="3">C18/9</strain>
    </source>
</reference>
<sequence>MLAHAARWMDVGCCSNSTRRYTLGTPLSRCPTVKASRAASWETLSTSFKTTVTRPTDEDAVFTAVTTTVFDLDDSNENVCSEIEPVLPVSTSTSATAQFSINVLDAPKPDLDHDATACQPFPDFQRLLPGSEDELELSDYSSEEEFVYIPTMTFRTFEDPEEIEVFDKSADDKLLQKAFKTPGNIVVDCVNPEKAPHIVITPAESTPYDDYIAWGNRVDFQWPGWLCVPPTYIYREMMPPMAPDAQTDMPEPPGGDALVVSKVKRVFSPAKFTRVVEVATTERLIMFHVVTALQRHLVKAVAHVAATQALLFSHSLSDPITDPYEYQWTDPASPLLQSHSHTLGTLVLDSINPFRAPHIVITFAPPEDPWIAWGNKIGPQYPGWLTVAGPSSVGYWDDEDYLSDDHYVMEVAGECDDDVDFLQATFDQEGDRDEESEPETTPPGTPEEERTIHLETIKEEDEDVWGDEDDDELPPFDDWYQQIAQRNGVQVR</sequence>
<organism evidence="2 3">
    <name type="scientific">Armillaria ostoyae</name>
    <name type="common">Armillaria root rot fungus</name>
    <dbReference type="NCBI Taxonomy" id="47428"/>
    <lineage>
        <taxon>Eukaryota</taxon>
        <taxon>Fungi</taxon>
        <taxon>Dikarya</taxon>
        <taxon>Basidiomycota</taxon>
        <taxon>Agaricomycotina</taxon>
        <taxon>Agaricomycetes</taxon>
        <taxon>Agaricomycetidae</taxon>
        <taxon>Agaricales</taxon>
        <taxon>Marasmiineae</taxon>
        <taxon>Physalacriaceae</taxon>
        <taxon>Armillaria</taxon>
    </lineage>
</organism>
<protein>
    <submittedName>
        <fullName evidence="2">Uncharacterized protein</fullName>
    </submittedName>
</protein>
<dbReference type="AlphaFoldDB" id="A0A284R0Q7"/>
<dbReference type="Proteomes" id="UP000219338">
    <property type="component" value="Unassembled WGS sequence"/>
</dbReference>
<dbReference type="OMA" id="PFRAPHI"/>
<keyword evidence="3" id="KW-1185">Reference proteome</keyword>
<name>A0A284R0Q7_ARMOS</name>
<feature type="compositionally biased region" description="Acidic residues" evidence="1">
    <location>
        <begin position="428"/>
        <end position="438"/>
    </location>
</feature>
<dbReference type="EMBL" id="FUEG01000003">
    <property type="protein sequence ID" value="SJL02298.1"/>
    <property type="molecule type" value="Genomic_DNA"/>
</dbReference>
<evidence type="ECO:0000256" key="1">
    <source>
        <dbReference type="SAM" id="MobiDB-lite"/>
    </source>
</evidence>
<feature type="region of interest" description="Disordered" evidence="1">
    <location>
        <begin position="427"/>
        <end position="453"/>
    </location>
</feature>
<accession>A0A284R0Q7</accession>
<gene>
    <name evidence="2" type="ORF">ARMOST_05624</name>
</gene>